<proteinExistence type="predicted"/>
<gene>
    <name evidence="1" type="ORF">SAMN02745136_02201</name>
</gene>
<dbReference type="Pfam" id="PF12900">
    <property type="entry name" value="Pyridox_ox_2"/>
    <property type="match status" value="1"/>
</dbReference>
<protein>
    <recommendedName>
        <fullName evidence="3">Nitroimidazol reductase NimA, pyridoxamine 5'-phosphate oxidase superfamily</fullName>
    </recommendedName>
</protein>
<dbReference type="PANTHER" id="PTHR34071">
    <property type="entry name" value="5-NITROIMIDAZOLE ANTIBIOTICS RESISTANCE PROTEIN, NIMA-FAMILY-RELATED PROTEIN-RELATED"/>
    <property type="match status" value="1"/>
</dbReference>
<name>A0A1M6RA24_9FIRM</name>
<accession>A0A1M6RA24</accession>
<dbReference type="SUPFAM" id="SSF50475">
    <property type="entry name" value="FMN-binding split barrel"/>
    <property type="match status" value="1"/>
</dbReference>
<dbReference type="PANTHER" id="PTHR34071:SF2">
    <property type="entry name" value="FLAVIN-NUCLEOTIDE-BINDING PROTEIN"/>
    <property type="match status" value="1"/>
</dbReference>
<dbReference type="InterPro" id="IPR012349">
    <property type="entry name" value="Split_barrel_FMN-bd"/>
</dbReference>
<dbReference type="AlphaFoldDB" id="A0A1M6RA24"/>
<evidence type="ECO:0000313" key="1">
    <source>
        <dbReference type="EMBL" id="SHK29276.1"/>
    </source>
</evidence>
<keyword evidence="2" id="KW-1185">Reference proteome</keyword>
<dbReference type="Gene3D" id="2.30.110.10">
    <property type="entry name" value="Electron Transport, Fmn-binding Protein, Chain A"/>
    <property type="match status" value="1"/>
</dbReference>
<reference evidence="1 2" key="1">
    <citation type="submission" date="2016-11" db="EMBL/GenBank/DDBJ databases">
        <authorList>
            <person name="Jaros S."/>
            <person name="Januszkiewicz K."/>
            <person name="Wedrychowicz H."/>
        </authorList>
    </citation>
    <scope>NUCLEOTIDE SEQUENCE [LARGE SCALE GENOMIC DNA]</scope>
    <source>
        <strain evidence="1 2">DSM 15929</strain>
    </source>
</reference>
<evidence type="ECO:0008006" key="3">
    <source>
        <dbReference type="Google" id="ProtNLM"/>
    </source>
</evidence>
<dbReference type="InterPro" id="IPR024747">
    <property type="entry name" value="Pyridox_Oxase-rel"/>
</dbReference>
<sequence>MYENWSDNPKSSIHCCFSSFPRNLPNVWGYNWSRIKKYVTCSIFLVNQYCKQACFMHGGNMEQIRYQQRICTEESKIEEFLTKTRTGVLGIAGAAYPYCVPVNYIWKNGAIYFHGLSSGRKTELLLNNSNVSFTVYEEFGTVKDQVPCHADTSYMSVMLFGKAEKVEDFKECAEVLQAIVEKFMPGFYKSRISSSLVENYRSAHDKKAVAVYKITPVERTAKENAAAAEELFNG</sequence>
<dbReference type="STRING" id="1121322.SAMN02745136_02201"/>
<organism evidence="1 2">
    <name type="scientific">Anaerocolumna jejuensis DSM 15929</name>
    <dbReference type="NCBI Taxonomy" id="1121322"/>
    <lineage>
        <taxon>Bacteria</taxon>
        <taxon>Bacillati</taxon>
        <taxon>Bacillota</taxon>
        <taxon>Clostridia</taxon>
        <taxon>Lachnospirales</taxon>
        <taxon>Lachnospiraceae</taxon>
        <taxon>Anaerocolumna</taxon>
    </lineage>
</organism>
<dbReference type="EMBL" id="FRAC01000010">
    <property type="protein sequence ID" value="SHK29276.1"/>
    <property type="molecule type" value="Genomic_DNA"/>
</dbReference>
<dbReference type="Proteomes" id="UP000184386">
    <property type="component" value="Unassembled WGS sequence"/>
</dbReference>
<evidence type="ECO:0000313" key="2">
    <source>
        <dbReference type="Proteomes" id="UP000184386"/>
    </source>
</evidence>